<gene>
    <name evidence="2" type="ORF">A4U43_C10F1650</name>
</gene>
<feature type="chain" id="PRO_5024342652" description="Secreted protein" evidence="1">
    <location>
        <begin position="26"/>
        <end position="165"/>
    </location>
</feature>
<dbReference type="Gramene" id="ONK55854">
    <property type="protein sequence ID" value="ONK55854"/>
    <property type="gene ID" value="A4U43_C10F1650"/>
</dbReference>
<evidence type="ECO:0000313" key="2">
    <source>
        <dbReference type="EMBL" id="ONK55854.1"/>
    </source>
</evidence>
<accession>A0A5P1DZW4</accession>
<protein>
    <recommendedName>
        <fullName evidence="4">Secreted protein</fullName>
    </recommendedName>
</protein>
<evidence type="ECO:0000313" key="3">
    <source>
        <dbReference type="Proteomes" id="UP000243459"/>
    </source>
</evidence>
<evidence type="ECO:0008006" key="4">
    <source>
        <dbReference type="Google" id="ProtNLM"/>
    </source>
</evidence>
<evidence type="ECO:0000256" key="1">
    <source>
        <dbReference type="SAM" id="SignalP"/>
    </source>
</evidence>
<dbReference type="EMBL" id="CM007390">
    <property type="protein sequence ID" value="ONK55854.1"/>
    <property type="molecule type" value="Genomic_DNA"/>
</dbReference>
<proteinExistence type="predicted"/>
<keyword evidence="3" id="KW-1185">Reference proteome</keyword>
<keyword evidence="1" id="KW-0732">Signal</keyword>
<organism evidence="2 3">
    <name type="scientific">Asparagus officinalis</name>
    <name type="common">Garden asparagus</name>
    <dbReference type="NCBI Taxonomy" id="4686"/>
    <lineage>
        <taxon>Eukaryota</taxon>
        <taxon>Viridiplantae</taxon>
        <taxon>Streptophyta</taxon>
        <taxon>Embryophyta</taxon>
        <taxon>Tracheophyta</taxon>
        <taxon>Spermatophyta</taxon>
        <taxon>Magnoliopsida</taxon>
        <taxon>Liliopsida</taxon>
        <taxon>Asparagales</taxon>
        <taxon>Asparagaceae</taxon>
        <taxon>Asparagoideae</taxon>
        <taxon>Asparagus</taxon>
    </lineage>
</organism>
<reference evidence="3" key="1">
    <citation type="journal article" date="2017" name="Nat. Commun.">
        <title>The asparagus genome sheds light on the origin and evolution of a young Y chromosome.</title>
        <authorList>
            <person name="Harkess A."/>
            <person name="Zhou J."/>
            <person name="Xu C."/>
            <person name="Bowers J.E."/>
            <person name="Van der Hulst R."/>
            <person name="Ayyampalayam S."/>
            <person name="Mercati F."/>
            <person name="Riccardi P."/>
            <person name="McKain M.R."/>
            <person name="Kakrana A."/>
            <person name="Tang H."/>
            <person name="Ray J."/>
            <person name="Groenendijk J."/>
            <person name="Arikit S."/>
            <person name="Mathioni S.M."/>
            <person name="Nakano M."/>
            <person name="Shan H."/>
            <person name="Telgmann-Rauber A."/>
            <person name="Kanno A."/>
            <person name="Yue Z."/>
            <person name="Chen H."/>
            <person name="Li W."/>
            <person name="Chen Y."/>
            <person name="Xu X."/>
            <person name="Zhang Y."/>
            <person name="Luo S."/>
            <person name="Chen H."/>
            <person name="Gao J."/>
            <person name="Mao Z."/>
            <person name="Pires J.C."/>
            <person name="Luo M."/>
            <person name="Kudrna D."/>
            <person name="Wing R.A."/>
            <person name="Meyers B.C."/>
            <person name="Yi K."/>
            <person name="Kong H."/>
            <person name="Lavrijsen P."/>
            <person name="Sunseri F."/>
            <person name="Falavigna A."/>
            <person name="Ye Y."/>
            <person name="Leebens-Mack J.H."/>
            <person name="Chen G."/>
        </authorList>
    </citation>
    <scope>NUCLEOTIDE SEQUENCE [LARGE SCALE GENOMIC DNA]</scope>
    <source>
        <strain evidence="3">cv. DH0086</strain>
    </source>
</reference>
<dbReference type="AlphaFoldDB" id="A0A5P1DZW4"/>
<dbReference type="Proteomes" id="UP000243459">
    <property type="component" value="Chromosome 10"/>
</dbReference>
<sequence length="165" mass="18413">MYLGRLLASLACSVVPFQMYGCGHAEHVYTSLPPRYFVPAASYPVPAEAYPATTFHTWTLYNSSNHCSLFTPNHRIHSLFPIFRHGENPVVSNGKIRNLTATHGSDVPPSHPITVRSKPRTLPSTNRIDIVFLFTSACGAPDRCTEKDFQYIPKVVSPVVFKPIR</sequence>
<name>A0A5P1DZW4_ASPOF</name>
<feature type="signal peptide" evidence="1">
    <location>
        <begin position="1"/>
        <end position="25"/>
    </location>
</feature>